<evidence type="ECO:0000313" key="4">
    <source>
        <dbReference type="Proteomes" id="UP000559027"/>
    </source>
</evidence>
<dbReference type="InterPro" id="IPR036085">
    <property type="entry name" value="PAZ_dom_sf"/>
</dbReference>
<dbReference type="CDD" id="cd02846">
    <property type="entry name" value="PAZ_argonaute_like"/>
    <property type="match status" value="1"/>
</dbReference>
<dbReference type="InterPro" id="IPR032473">
    <property type="entry name" value="Argonaute_Mid_dom"/>
</dbReference>
<dbReference type="Pfam" id="PF16487">
    <property type="entry name" value="ArgoMid"/>
    <property type="match status" value="1"/>
</dbReference>
<dbReference type="SMART" id="SM01163">
    <property type="entry name" value="DUF1785"/>
    <property type="match status" value="1"/>
</dbReference>
<reference evidence="3 4" key="1">
    <citation type="journal article" date="2020" name="ISME J.">
        <title>Uncovering the hidden diversity of litter-decomposition mechanisms in mushroom-forming fungi.</title>
        <authorList>
            <person name="Floudas D."/>
            <person name="Bentzer J."/>
            <person name="Ahren D."/>
            <person name="Johansson T."/>
            <person name="Persson P."/>
            <person name="Tunlid A."/>
        </authorList>
    </citation>
    <scope>NUCLEOTIDE SEQUENCE [LARGE SCALE GENOMIC DNA]</scope>
    <source>
        <strain evidence="3 4">CBS 146.42</strain>
    </source>
</reference>
<organism evidence="3 4">
    <name type="scientific">Leucocoprinus leucothites</name>
    <dbReference type="NCBI Taxonomy" id="201217"/>
    <lineage>
        <taxon>Eukaryota</taxon>
        <taxon>Fungi</taxon>
        <taxon>Dikarya</taxon>
        <taxon>Basidiomycota</taxon>
        <taxon>Agaricomycotina</taxon>
        <taxon>Agaricomycetes</taxon>
        <taxon>Agaricomycetidae</taxon>
        <taxon>Agaricales</taxon>
        <taxon>Agaricineae</taxon>
        <taxon>Agaricaceae</taxon>
        <taxon>Leucocoprinus</taxon>
    </lineage>
</organism>
<dbReference type="Proteomes" id="UP000559027">
    <property type="component" value="Unassembled WGS sequence"/>
</dbReference>
<dbReference type="SUPFAM" id="SSF101690">
    <property type="entry name" value="PAZ domain"/>
    <property type="match status" value="1"/>
</dbReference>
<dbReference type="GO" id="GO:0003676">
    <property type="term" value="F:nucleic acid binding"/>
    <property type="evidence" value="ECO:0007669"/>
    <property type="project" value="InterPro"/>
</dbReference>
<dbReference type="AlphaFoldDB" id="A0A8H5GE63"/>
<evidence type="ECO:0000259" key="2">
    <source>
        <dbReference type="SMART" id="SM01163"/>
    </source>
</evidence>
<dbReference type="Gene3D" id="3.40.50.2300">
    <property type="match status" value="1"/>
</dbReference>
<dbReference type="InterPro" id="IPR014811">
    <property type="entry name" value="ArgoL1"/>
</dbReference>
<dbReference type="PANTHER" id="PTHR22891">
    <property type="entry name" value="EUKARYOTIC TRANSLATION INITIATION FACTOR 2C"/>
    <property type="match status" value="1"/>
</dbReference>
<dbReference type="InterPro" id="IPR003165">
    <property type="entry name" value="Piwi"/>
</dbReference>
<comment type="caution">
    <text evidence="3">The sequence shown here is derived from an EMBL/GenBank/DDBJ whole genome shotgun (WGS) entry which is preliminary data.</text>
</comment>
<dbReference type="Pfam" id="PF16486">
    <property type="entry name" value="ArgoN"/>
    <property type="match status" value="1"/>
</dbReference>
<proteinExistence type="predicted"/>
<gene>
    <name evidence="3" type="ORF">D9756_000441</name>
</gene>
<keyword evidence="4" id="KW-1185">Reference proteome</keyword>
<sequence length="654" mass="72439">MSRPFLGRGGARNTAQSRRGQTGGTPVQHGAMYESHINTVGVKRPGFGVAGKPMQVTANFFKTTIPERIIHHYDVISPDEKKLPARLNMLLIQELQTFTAPKVFSPPATYDGRKNIFSITKFDFGEEDMGEFHVIYPRADQFPSGSKYPKTYKIKLTKVAEINPEVLRRFIEGNQSYDSAATTAITAMNVVVRMQPSMQYTYNVRSFFIEDDQNRDARIGDLRNGLRLWQGYFQSVRPAGNCMMINVDIVTGVVFEGGHLIDLCLKHMHANHVDALIPKPIGRLQERDRLKLQRFTHGLRITVALTSASGHNYARVVRKFSSGGANQEFLHNSEKTVAQHFHEILGRPLRFTDMICVQVGNGALIPLELCTVIKGQLARQQVPSECIRDMVKFASKKPEERLEKIRGAPRKLGYTTSPYVQQFGPSANPEGPITIRARVLDAPSLTAKEADKKGAVVSRSFVPNKGAWNMDKKKFHTPVPRIAPVAFFTLESKERFTVSDVSACFIVLRSILMDLGIFVPTDNPIKRPGNPQGNVVDQLVALVETVKQMKGAPPQLIVVILPELGNDLYAAVKHFGDVHTGIITQCMKASKCRVENPSSYSLQRPCKPPSGTVQYYSNVALKINVKLGGVNMALASGGPGTITDPSNPVDYHGC</sequence>
<dbReference type="Pfam" id="PF02171">
    <property type="entry name" value="Piwi"/>
    <property type="match status" value="1"/>
</dbReference>
<dbReference type="InterPro" id="IPR032474">
    <property type="entry name" value="Argonaute_N"/>
</dbReference>
<dbReference type="EMBL" id="JAACJO010000001">
    <property type="protein sequence ID" value="KAF5363286.1"/>
    <property type="molecule type" value="Genomic_DNA"/>
</dbReference>
<dbReference type="Gene3D" id="2.170.260.10">
    <property type="entry name" value="paz domain"/>
    <property type="match status" value="1"/>
</dbReference>
<accession>A0A8H5GE63</accession>
<protein>
    <recommendedName>
        <fullName evidence="2">Argonaute linker 1 domain-containing protein</fullName>
    </recommendedName>
</protein>
<dbReference type="OrthoDB" id="10252740at2759"/>
<name>A0A8H5GE63_9AGAR</name>
<evidence type="ECO:0000256" key="1">
    <source>
        <dbReference type="SAM" id="MobiDB-lite"/>
    </source>
</evidence>
<feature type="region of interest" description="Disordered" evidence="1">
    <location>
        <begin position="1"/>
        <end position="31"/>
    </location>
</feature>
<dbReference type="InterPro" id="IPR012337">
    <property type="entry name" value="RNaseH-like_sf"/>
</dbReference>
<dbReference type="Pfam" id="PF08699">
    <property type="entry name" value="ArgoL1"/>
    <property type="match status" value="1"/>
</dbReference>
<evidence type="ECO:0000313" key="3">
    <source>
        <dbReference type="EMBL" id="KAF5363286.1"/>
    </source>
</evidence>
<dbReference type="SUPFAM" id="SSF53098">
    <property type="entry name" value="Ribonuclease H-like"/>
    <property type="match status" value="1"/>
</dbReference>
<feature type="domain" description="Argonaute linker 1" evidence="2">
    <location>
        <begin position="201"/>
        <end position="257"/>
    </location>
</feature>